<comment type="caution">
    <text evidence="7">The sequence shown here is derived from an EMBL/GenBank/DDBJ whole genome shotgun (WGS) entry which is preliminary data.</text>
</comment>
<dbReference type="AlphaFoldDB" id="A0A8J4F1Y2"/>
<keyword evidence="5 6" id="KW-0472">Membrane</keyword>
<keyword evidence="8" id="KW-1185">Reference proteome</keyword>
<dbReference type="Pfam" id="PF01554">
    <property type="entry name" value="MatE"/>
    <property type="match status" value="2"/>
</dbReference>
<feature type="transmembrane region" description="Helical" evidence="6">
    <location>
        <begin position="121"/>
        <end position="141"/>
    </location>
</feature>
<keyword evidence="4 6" id="KW-1133">Transmembrane helix</keyword>
<evidence type="ECO:0000313" key="8">
    <source>
        <dbReference type="Proteomes" id="UP000747399"/>
    </source>
</evidence>
<feature type="transmembrane region" description="Helical" evidence="6">
    <location>
        <begin position="429"/>
        <end position="447"/>
    </location>
</feature>
<organism evidence="7 8">
    <name type="scientific">Volvox africanus</name>
    <dbReference type="NCBI Taxonomy" id="51714"/>
    <lineage>
        <taxon>Eukaryota</taxon>
        <taxon>Viridiplantae</taxon>
        <taxon>Chlorophyta</taxon>
        <taxon>core chlorophytes</taxon>
        <taxon>Chlorophyceae</taxon>
        <taxon>CS clade</taxon>
        <taxon>Chlamydomonadales</taxon>
        <taxon>Volvocaceae</taxon>
        <taxon>Volvox</taxon>
    </lineage>
</organism>
<evidence type="ECO:0000313" key="7">
    <source>
        <dbReference type="EMBL" id="GIL54336.1"/>
    </source>
</evidence>
<keyword evidence="3 6" id="KW-0812">Transmembrane</keyword>
<feature type="transmembrane region" description="Helical" evidence="6">
    <location>
        <begin position="278"/>
        <end position="301"/>
    </location>
</feature>
<dbReference type="PANTHER" id="PTHR11206">
    <property type="entry name" value="MULTIDRUG RESISTANCE PROTEIN"/>
    <property type="match status" value="1"/>
</dbReference>
<comment type="similarity">
    <text evidence="2 6">Belongs to the multi antimicrobial extrusion (MATE) (TC 2.A.66.1) family.</text>
</comment>
<dbReference type="GO" id="GO:1990961">
    <property type="term" value="P:xenobiotic detoxification by transmembrane export across the plasma membrane"/>
    <property type="evidence" value="ECO:0007669"/>
    <property type="project" value="InterPro"/>
</dbReference>
<dbReference type="NCBIfam" id="TIGR00797">
    <property type="entry name" value="matE"/>
    <property type="match status" value="1"/>
</dbReference>
<accession>A0A8J4F1Y2</accession>
<dbReference type="CDD" id="cd13132">
    <property type="entry name" value="MATE_eukaryotic"/>
    <property type="match status" value="1"/>
</dbReference>
<evidence type="ECO:0000256" key="3">
    <source>
        <dbReference type="ARBA" id="ARBA00022692"/>
    </source>
</evidence>
<proteinExistence type="inferred from homology"/>
<name>A0A8J4F1Y2_9CHLO</name>
<dbReference type="EMBL" id="BNCO01000017">
    <property type="protein sequence ID" value="GIL54336.1"/>
    <property type="molecule type" value="Genomic_DNA"/>
</dbReference>
<evidence type="ECO:0000256" key="6">
    <source>
        <dbReference type="RuleBase" id="RU004914"/>
    </source>
</evidence>
<dbReference type="InterPro" id="IPR002528">
    <property type="entry name" value="MATE_fam"/>
</dbReference>
<dbReference type="GO" id="GO:0016020">
    <property type="term" value="C:membrane"/>
    <property type="evidence" value="ECO:0007669"/>
    <property type="project" value="UniProtKB-SubCell"/>
</dbReference>
<feature type="transmembrane region" description="Helical" evidence="6">
    <location>
        <begin position="194"/>
        <end position="212"/>
    </location>
</feature>
<evidence type="ECO:0000256" key="2">
    <source>
        <dbReference type="ARBA" id="ARBA00010199"/>
    </source>
</evidence>
<reference evidence="7" key="1">
    <citation type="journal article" date="2021" name="Proc. Natl. Acad. Sci. U.S.A.">
        <title>Three genomes in the algal genus Volvox reveal the fate of a haploid sex-determining region after a transition to homothallism.</title>
        <authorList>
            <person name="Yamamoto K."/>
            <person name="Hamaji T."/>
            <person name="Kawai-Toyooka H."/>
            <person name="Matsuzaki R."/>
            <person name="Takahashi F."/>
            <person name="Nishimura Y."/>
            <person name="Kawachi M."/>
            <person name="Noguchi H."/>
            <person name="Minakuchi Y."/>
            <person name="Umen J.G."/>
            <person name="Toyoda A."/>
            <person name="Nozaki H."/>
        </authorList>
    </citation>
    <scope>NUCLEOTIDE SEQUENCE</scope>
    <source>
        <strain evidence="7">NIES-3780</strain>
    </source>
</reference>
<evidence type="ECO:0000256" key="1">
    <source>
        <dbReference type="ARBA" id="ARBA00004141"/>
    </source>
</evidence>
<evidence type="ECO:0000256" key="4">
    <source>
        <dbReference type="ARBA" id="ARBA00022989"/>
    </source>
</evidence>
<feature type="transmembrane region" description="Helical" evidence="6">
    <location>
        <begin position="453"/>
        <end position="476"/>
    </location>
</feature>
<feature type="transmembrane region" description="Helical" evidence="6">
    <location>
        <begin position="48"/>
        <end position="69"/>
    </location>
</feature>
<gene>
    <name evidence="7" type="ORF">Vafri_9903</name>
</gene>
<feature type="transmembrane region" description="Helical" evidence="6">
    <location>
        <begin position="224"/>
        <end position="249"/>
    </location>
</feature>
<protein>
    <recommendedName>
        <fullName evidence="6">Protein DETOXIFICATION</fullName>
    </recommendedName>
    <alternativeName>
        <fullName evidence="6">Multidrug and toxic compound extrusion protein</fullName>
    </alternativeName>
</protein>
<feature type="transmembrane region" description="Helical" evidence="6">
    <location>
        <begin position="321"/>
        <end position="340"/>
    </location>
</feature>
<dbReference type="Proteomes" id="UP000747399">
    <property type="component" value="Unassembled WGS sequence"/>
</dbReference>
<dbReference type="GO" id="GO:0015297">
    <property type="term" value="F:antiporter activity"/>
    <property type="evidence" value="ECO:0007669"/>
    <property type="project" value="InterPro"/>
</dbReference>
<feature type="transmembrane region" description="Helical" evidence="6">
    <location>
        <begin position="352"/>
        <end position="373"/>
    </location>
</feature>
<evidence type="ECO:0000256" key="5">
    <source>
        <dbReference type="ARBA" id="ARBA00023136"/>
    </source>
</evidence>
<dbReference type="GO" id="GO:0042910">
    <property type="term" value="F:xenobiotic transmembrane transporter activity"/>
    <property type="evidence" value="ECO:0007669"/>
    <property type="project" value="InterPro"/>
</dbReference>
<dbReference type="InterPro" id="IPR045069">
    <property type="entry name" value="MATE_euk"/>
</dbReference>
<feature type="transmembrane region" description="Helical" evidence="6">
    <location>
        <begin position="393"/>
        <end position="417"/>
    </location>
</feature>
<comment type="subcellular location">
    <subcellularLocation>
        <location evidence="1">Membrane</location>
        <topology evidence="1">Multi-pass membrane protein</topology>
    </subcellularLocation>
</comment>
<sequence>MATGEERAPLLVAEYPGDGPKPGDDHVPIQVVERNGNRKALWPEAKRVLSLAIPISLSEVVSFIAYLITTAQVGRLGRLELSAITLARSVFHITGLSLVVGMGSAVETFCGQAFGAKHFPVVGLVLQRAVLLCLLTCGLPLALWLRADWLMMRVMGQQPEVVALAAPFVRRLSPGLCMWAFITCIKNYLSSQGVVAPLTVVASVCTAATPLFNHVFMFQLGWGVLGAAVAYNLLQLLEVLLLVGAMVWLHLYGQETGCRTWNGFSTQAFRGWGEYMQIALPSAAAICLDWWTYEAVVLIAGTLPDAKVQLGAMGLAFDTHALLFMVVEGFSVAAATRVSNELGAGRGRAARFAALVCLGLGMAAPLGASAGLLSAPRQWAGLFTKDSNITSLVVALMPVLTLSNLADSVVSVSSGVLRGSGRQELAFKVNLAVYWFLGLPLAAYLALRNHMGAMGLWLAMGFASALQAVILLGGILQFDWPEEARKALRRVAASEEAGMLASAEAADASGAGTAAIIAAEVAERGEGSAATATALTAAVAAVAVTAETQSRQRRGSLEAAAGHVMLHAGLGSRHGVHEPLLTAEHIT</sequence>